<evidence type="ECO:0000256" key="6">
    <source>
        <dbReference type="ARBA" id="ARBA00023002"/>
    </source>
</evidence>
<keyword evidence="5 11" id="KW-0479">Metal-binding</keyword>
<evidence type="ECO:0000256" key="5">
    <source>
        <dbReference type="ARBA" id="ARBA00022723"/>
    </source>
</evidence>
<comment type="subcellular location">
    <subcellularLocation>
        <location evidence="2">Membrane</location>
    </subcellularLocation>
</comment>
<accession>A0AAE1VYJ7</accession>
<reference evidence="13" key="1">
    <citation type="submission" date="2023-12" db="EMBL/GenBank/DDBJ databases">
        <title>Genome assembly of Anisodus tanguticus.</title>
        <authorList>
            <person name="Wang Y.-J."/>
        </authorList>
    </citation>
    <scope>NUCLEOTIDE SEQUENCE</scope>
    <source>
        <strain evidence="13">KB-2021</strain>
        <tissue evidence="13">Leaf</tissue>
    </source>
</reference>
<dbReference type="InterPro" id="IPR002401">
    <property type="entry name" value="Cyt_P450_E_grp-I"/>
</dbReference>
<evidence type="ECO:0000313" key="13">
    <source>
        <dbReference type="EMBL" id="KAK4380394.1"/>
    </source>
</evidence>
<proteinExistence type="inferred from homology"/>
<keyword evidence="6 12" id="KW-0560">Oxidoreductase</keyword>
<dbReference type="CDD" id="cd11072">
    <property type="entry name" value="CYP71-like"/>
    <property type="match status" value="1"/>
</dbReference>
<name>A0AAE1VYJ7_9SOLA</name>
<dbReference type="GO" id="GO:0016020">
    <property type="term" value="C:membrane"/>
    <property type="evidence" value="ECO:0007669"/>
    <property type="project" value="UniProtKB-SubCell"/>
</dbReference>
<dbReference type="Gene3D" id="1.10.630.10">
    <property type="entry name" value="Cytochrome P450"/>
    <property type="match status" value="1"/>
</dbReference>
<evidence type="ECO:0000256" key="11">
    <source>
        <dbReference type="PIRSR" id="PIRSR602401-1"/>
    </source>
</evidence>
<evidence type="ECO:0000256" key="10">
    <source>
        <dbReference type="ARBA" id="ARBA00055645"/>
    </source>
</evidence>
<comment type="caution">
    <text evidence="13">The sequence shown here is derived from an EMBL/GenBank/DDBJ whole genome shotgun (WGS) entry which is preliminary data.</text>
</comment>
<comment type="similarity">
    <text evidence="3 12">Belongs to the cytochrome P450 family.</text>
</comment>
<keyword evidence="7 11" id="KW-0408">Iron</keyword>
<dbReference type="AlphaFoldDB" id="A0AAE1VYJ7"/>
<dbReference type="Proteomes" id="UP001291623">
    <property type="component" value="Unassembled WGS sequence"/>
</dbReference>
<comment type="function">
    <text evidence="10">May have a role in maturation, such as during flavor formation or other metabolite production specific to aging tissues.</text>
</comment>
<keyword evidence="9" id="KW-0472">Membrane</keyword>
<feature type="binding site" description="axial binding residue" evidence="11">
    <location>
        <position position="435"/>
    </location>
    <ligand>
        <name>heme</name>
        <dbReference type="ChEBI" id="CHEBI:30413"/>
    </ligand>
    <ligandPart>
        <name>Fe</name>
        <dbReference type="ChEBI" id="CHEBI:18248"/>
    </ligandPart>
</feature>
<dbReference type="SUPFAM" id="SSF48264">
    <property type="entry name" value="Cytochrome P450"/>
    <property type="match status" value="1"/>
</dbReference>
<evidence type="ECO:0000256" key="7">
    <source>
        <dbReference type="ARBA" id="ARBA00023004"/>
    </source>
</evidence>
<evidence type="ECO:0000256" key="3">
    <source>
        <dbReference type="ARBA" id="ARBA00010617"/>
    </source>
</evidence>
<dbReference type="PRINTS" id="PR00385">
    <property type="entry name" value="P450"/>
</dbReference>
<dbReference type="GO" id="GO:0005506">
    <property type="term" value="F:iron ion binding"/>
    <property type="evidence" value="ECO:0007669"/>
    <property type="project" value="InterPro"/>
</dbReference>
<evidence type="ECO:0000256" key="2">
    <source>
        <dbReference type="ARBA" id="ARBA00004370"/>
    </source>
</evidence>
<dbReference type="PROSITE" id="PS00086">
    <property type="entry name" value="CYTOCHROME_P450"/>
    <property type="match status" value="1"/>
</dbReference>
<keyword evidence="4 11" id="KW-0349">Heme</keyword>
<protein>
    <recommendedName>
        <fullName evidence="15">Cytochrome P450 CYP736A12-like</fullName>
    </recommendedName>
</protein>
<dbReference type="EMBL" id="JAVYJV010000001">
    <property type="protein sequence ID" value="KAK4380394.1"/>
    <property type="molecule type" value="Genomic_DNA"/>
</dbReference>
<evidence type="ECO:0000256" key="12">
    <source>
        <dbReference type="RuleBase" id="RU000461"/>
    </source>
</evidence>
<dbReference type="GO" id="GO:0004497">
    <property type="term" value="F:monooxygenase activity"/>
    <property type="evidence" value="ECO:0007669"/>
    <property type="project" value="UniProtKB-KW"/>
</dbReference>
<evidence type="ECO:0008006" key="15">
    <source>
        <dbReference type="Google" id="ProtNLM"/>
    </source>
</evidence>
<evidence type="ECO:0000256" key="4">
    <source>
        <dbReference type="ARBA" id="ARBA00022617"/>
    </source>
</evidence>
<organism evidence="13 14">
    <name type="scientific">Anisodus tanguticus</name>
    <dbReference type="NCBI Taxonomy" id="243964"/>
    <lineage>
        <taxon>Eukaryota</taxon>
        <taxon>Viridiplantae</taxon>
        <taxon>Streptophyta</taxon>
        <taxon>Embryophyta</taxon>
        <taxon>Tracheophyta</taxon>
        <taxon>Spermatophyta</taxon>
        <taxon>Magnoliopsida</taxon>
        <taxon>eudicotyledons</taxon>
        <taxon>Gunneridae</taxon>
        <taxon>Pentapetalae</taxon>
        <taxon>asterids</taxon>
        <taxon>lamiids</taxon>
        <taxon>Solanales</taxon>
        <taxon>Solanaceae</taxon>
        <taxon>Solanoideae</taxon>
        <taxon>Hyoscyameae</taxon>
        <taxon>Anisodus</taxon>
    </lineage>
</organism>
<evidence type="ECO:0000313" key="14">
    <source>
        <dbReference type="Proteomes" id="UP001291623"/>
    </source>
</evidence>
<dbReference type="GO" id="GO:0020037">
    <property type="term" value="F:heme binding"/>
    <property type="evidence" value="ECO:0007669"/>
    <property type="project" value="InterPro"/>
</dbReference>
<sequence>MALIWATLVVVFIVYALYELLNNIQKRKRYPPGPKGLPILGHLHLLGKNQHQDFQKLAKKHGPIMYVRLGLVPTIVVSSADAVEKVLKTYDHIFASRPYSEAAQYLTYGQKNLVFAKYGPYWRNIRKLCTVHLFSSQKIHSFQPMRRQQVELMIESLKKEARDRLVVDLSAKVASMNADITCLMVFGKKYMDEDLDKRGFKALVQEVTYLAAAPNLGDFFPFLGLIDLQGLTRRLKDLSKVFDEFLEKIIDEHVQSHEQKKSKDFVDTMLDIMQSGEAEFQFERTHIKAVLLDMIVAGMDTSSTTVEWILTELLRHPHVMKKLRKELEEVVSLERMVKESDLENLNYLDMVVKEGMRLHCVAPLVPHEAMEDCVVDSFHIQKGSRIMINFYAVQRDPNIWSEPDKFLPERFVGSSIDVHGRDFQLLPFGSGRRSCPGMHLGIVLVRLFVAQLVHCFDWELPNGMQPCDLDIDEHFGLVTSREKPLMAIPTYRLKES</sequence>
<dbReference type="FunFam" id="1.10.630.10:FF:000011">
    <property type="entry name" value="Cytochrome P450 83B1"/>
    <property type="match status" value="1"/>
</dbReference>
<dbReference type="PANTHER" id="PTHR47943">
    <property type="entry name" value="CYTOCHROME P450 93A3-LIKE"/>
    <property type="match status" value="1"/>
</dbReference>
<keyword evidence="8 12" id="KW-0503">Monooxygenase</keyword>
<dbReference type="GO" id="GO:0016705">
    <property type="term" value="F:oxidoreductase activity, acting on paired donors, with incorporation or reduction of molecular oxygen"/>
    <property type="evidence" value="ECO:0007669"/>
    <property type="project" value="InterPro"/>
</dbReference>
<evidence type="ECO:0000256" key="8">
    <source>
        <dbReference type="ARBA" id="ARBA00023033"/>
    </source>
</evidence>
<dbReference type="InterPro" id="IPR017972">
    <property type="entry name" value="Cyt_P450_CS"/>
</dbReference>
<dbReference type="Pfam" id="PF00067">
    <property type="entry name" value="p450"/>
    <property type="match status" value="1"/>
</dbReference>
<keyword evidence="14" id="KW-1185">Reference proteome</keyword>
<dbReference type="PRINTS" id="PR00463">
    <property type="entry name" value="EP450I"/>
</dbReference>
<gene>
    <name evidence="13" type="ORF">RND71_002256</name>
</gene>
<evidence type="ECO:0000256" key="1">
    <source>
        <dbReference type="ARBA" id="ARBA00001971"/>
    </source>
</evidence>
<comment type="cofactor">
    <cofactor evidence="1 11">
        <name>heme</name>
        <dbReference type="ChEBI" id="CHEBI:30413"/>
    </cofactor>
</comment>
<dbReference type="InterPro" id="IPR036396">
    <property type="entry name" value="Cyt_P450_sf"/>
</dbReference>
<evidence type="ECO:0000256" key="9">
    <source>
        <dbReference type="ARBA" id="ARBA00023136"/>
    </source>
</evidence>
<dbReference type="PANTHER" id="PTHR47943:SF2">
    <property type="entry name" value="CYTOCHROME P450"/>
    <property type="match status" value="1"/>
</dbReference>
<dbReference type="InterPro" id="IPR001128">
    <property type="entry name" value="Cyt_P450"/>
</dbReference>